<accession>A0A916K4X0</accession>
<evidence type="ECO:0000259" key="3">
    <source>
        <dbReference type="SMART" id="SM00646"/>
    </source>
</evidence>
<sequence>MIRHFHPFKIVLVTLLVALCAWAPPADASPDKFLLPEIRANHPALTHADVLIDVGHGGIDPGTSYGTLLEKDINLAIAKKTFECLRKKGYVVMLNRSGDYALSSENGWLRTRSRHIKDLAQRSHLANEVKPKMLISLHVNSARRPEKRGPLVLHQKNERSKQLAAALQAALNPLYGVSETPVYGRTYYLLKHTQVPAVIVELGFITNAEDRSLLQKSNMQWTISDKIAQGVTSYLQQQPR</sequence>
<name>A0A916K4X0_9BACL</name>
<dbReference type="GO" id="GO:0009253">
    <property type="term" value="P:peptidoglycan catabolic process"/>
    <property type="evidence" value="ECO:0007669"/>
    <property type="project" value="InterPro"/>
</dbReference>
<dbReference type="RefSeq" id="WP_218092993.1">
    <property type="nucleotide sequence ID" value="NZ_CAJVAS010000013.1"/>
</dbReference>
<organism evidence="4 5">
    <name type="scientific">Paenibacillus solanacearum</name>
    <dbReference type="NCBI Taxonomy" id="2048548"/>
    <lineage>
        <taxon>Bacteria</taxon>
        <taxon>Bacillati</taxon>
        <taxon>Bacillota</taxon>
        <taxon>Bacilli</taxon>
        <taxon>Bacillales</taxon>
        <taxon>Paenibacillaceae</taxon>
        <taxon>Paenibacillus</taxon>
    </lineage>
</organism>
<dbReference type="Pfam" id="PF01520">
    <property type="entry name" value="Amidase_3"/>
    <property type="match status" value="1"/>
</dbReference>
<proteinExistence type="predicted"/>
<dbReference type="Proteomes" id="UP000693672">
    <property type="component" value="Unassembled WGS sequence"/>
</dbReference>
<keyword evidence="1" id="KW-0378">Hydrolase</keyword>
<evidence type="ECO:0000313" key="4">
    <source>
        <dbReference type="EMBL" id="CAG7630851.1"/>
    </source>
</evidence>
<dbReference type="GO" id="GO:0030288">
    <property type="term" value="C:outer membrane-bounded periplasmic space"/>
    <property type="evidence" value="ECO:0007669"/>
    <property type="project" value="TreeGrafter"/>
</dbReference>
<feature type="domain" description="MurNAc-LAA" evidence="3">
    <location>
        <begin position="123"/>
        <end position="232"/>
    </location>
</feature>
<dbReference type="PANTHER" id="PTHR30404">
    <property type="entry name" value="N-ACETYLMURAMOYL-L-ALANINE AMIDASE"/>
    <property type="match status" value="1"/>
</dbReference>
<comment type="caution">
    <text evidence="4">The sequence shown here is derived from an EMBL/GenBank/DDBJ whole genome shotgun (WGS) entry which is preliminary data.</text>
</comment>
<evidence type="ECO:0000256" key="1">
    <source>
        <dbReference type="ARBA" id="ARBA00022801"/>
    </source>
</evidence>
<keyword evidence="5" id="KW-1185">Reference proteome</keyword>
<feature type="chain" id="PRO_5036758505" description="MurNAc-LAA domain-containing protein" evidence="2">
    <location>
        <begin position="29"/>
        <end position="240"/>
    </location>
</feature>
<gene>
    <name evidence="4" type="ORF">PAESOLCIP111_03236</name>
</gene>
<keyword evidence="2" id="KW-0732">Signal</keyword>
<dbReference type="InterPro" id="IPR050695">
    <property type="entry name" value="N-acetylmuramoyl_amidase_3"/>
</dbReference>
<protein>
    <recommendedName>
        <fullName evidence="3">MurNAc-LAA domain-containing protein</fullName>
    </recommendedName>
</protein>
<evidence type="ECO:0000313" key="5">
    <source>
        <dbReference type="Proteomes" id="UP000693672"/>
    </source>
</evidence>
<reference evidence="4" key="1">
    <citation type="submission" date="2021-06" db="EMBL/GenBank/DDBJ databases">
        <authorList>
            <person name="Criscuolo A."/>
        </authorList>
    </citation>
    <scope>NUCLEOTIDE SEQUENCE</scope>
    <source>
        <strain evidence="4">CIP111600</strain>
    </source>
</reference>
<dbReference type="AlphaFoldDB" id="A0A916K4X0"/>
<dbReference type="GO" id="GO:0008745">
    <property type="term" value="F:N-acetylmuramoyl-L-alanine amidase activity"/>
    <property type="evidence" value="ECO:0007669"/>
    <property type="project" value="InterPro"/>
</dbReference>
<dbReference type="PANTHER" id="PTHR30404:SF0">
    <property type="entry name" value="N-ACETYLMURAMOYL-L-ALANINE AMIDASE AMIC"/>
    <property type="match status" value="1"/>
</dbReference>
<dbReference type="InterPro" id="IPR002508">
    <property type="entry name" value="MurNAc-LAA_cat"/>
</dbReference>
<feature type="signal peptide" evidence="2">
    <location>
        <begin position="1"/>
        <end position="28"/>
    </location>
</feature>
<dbReference type="CDD" id="cd02696">
    <property type="entry name" value="MurNAc-LAA"/>
    <property type="match status" value="1"/>
</dbReference>
<dbReference type="EMBL" id="CAJVAS010000013">
    <property type="protein sequence ID" value="CAG7630851.1"/>
    <property type="molecule type" value="Genomic_DNA"/>
</dbReference>
<evidence type="ECO:0000256" key="2">
    <source>
        <dbReference type="SAM" id="SignalP"/>
    </source>
</evidence>
<dbReference type="SMART" id="SM00646">
    <property type="entry name" value="Ami_3"/>
    <property type="match status" value="1"/>
</dbReference>